<evidence type="ECO:0000259" key="3">
    <source>
        <dbReference type="Pfam" id="PF00561"/>
    </source>
</evidence>
<dbReference type="HOGENOM" id="CLU_020336_7_5_1"/>
<dbReference type="InParanoid" id="C7ZES2"/>
<name>C7ZES2_FUSV7</name>
<accession>C7ZES2</accession>
<sequence>MAETTPPGLEGIVQHRYAQVGSHRYHYLHAKPSGKLKGTFFLFHGFPDISYGWRYQITLLHSLGYEVVAADMLGFGRSSAPTDLKEYAAKLHADEMATLAGRVAPGQRIFAGGHDFGVFVAYRLAIYHPDLVQGLFVAAIPFLPLETKFEFADRIGDESHSAIGYMRQFGGPEFHKNFVGQDKIWHLLSACYNGTTPEGEPGGSPEVGLILDRLPRIGLSPIVTEEELAYIVSEYGDSVQGPFNWYRLSKINFDADLPAAEKGNIRFKMPTLFVAGKDDPYLPPSITDGMKSYFDDLELHEVDGTHWVLWDARDKVNELLTKFLSRFTGLS</sequence>
<gene>
    <name evidence="4" type="ORF">NECHADRAFT_51532</name>
</gene>
<dbReference type="Gene3D" id="3.40.50.1820">
    <property type="entry name" value="alpha/beta hydrolase"/>
    <property type="match status" value="1"/>
</dbReference>
<dbReference type="InterPro" id="IPR000639">
    <property type="entry name" value="Epox_hydrolase-like"/>
</dbReference>
<dbReference type="VEuPathDB" id="FungiDB:NECHADRAFT_51532"/>
<dbReference type="ESTHER" id="nech7-c7zes2">
    <property type="family name" value="Epoxide_hydrolase"/>
</dbReference>
<dbReference type="Pfam" id="PF00561">
    <property type="entry name" value="Abhydrolase_1"/>
    <property type="match status" value="1"/>
</dbReference>
<feature type="domain" description="AB hydrolase-1" evidence="3">
    <location>
        <begin position="39"/>
        <end position="311"/>
    </location>
</feature>
<dbReference type="GO" id="GO:0016787">
    <property type="term" value="F:hydrolase activity"/>
    <property type="evidence" value="ECO:0007669"/>
    <property type="project" value="UniProtKB-KW"/>
</dbReference>
<dbReference type="eggNOG" id="KOG4178">
    <property type="taxonomic scope" value="Eukaryota"/>
</dbReference>
<protein>
    <recommendedName>
        <fullName evidence="3">AB hydrolase-1 domain-containing protein</fullName>
    </recommendedName>
</protein>
<dbReference type="RefSeq" id="XP_003043138.1">
    <property type="nucleotide sequence ID" value="XM_003043092.1"/>
</dbReference>
<keyword evidence="5" id="KW-1185">Reference proteome</keyword>
<proteinExistence type="inferred from homology"/>
<dbReference type="GeneID" id="9665328"/>
<dbReference type="SUPFAM" id="SSF53474">
    <property type="entry name" value="alpha/beta-Hydrolases"/>
    <property type="match status" value="1"/>
</dbReference>
<reference evidence="4 5" key="1">
    <citation type="journal article" date="2009" name="PLoS Genet.">
        <title>The genome of Nectria haematococca: contribution of supernumerary chromosomes to gene expansion.</title>
        <authorList>
            <person name="Coleman J.J."/>
            <person name="Rounsley S.D."/>
            <person name="Rodriguez-Carres M."/>
            <person name="Kuo A."/>
            <person name="Wasmann C.C."/>
            <person name="Grimwood J."/>
            <person name="Schmutz J."/>
            <person name="Taga M."/>
            <person name="White G.J."/>
            <person name="Zhou S."/>
            <person name="Schwartz D.C."/>
            <person name="Freitag M."/>
            <person name="Ma L.J."/>
            <person name="Danchin E.G."/>
            <person name="Henrissat B."/>
            <person name="Coutinho P.M."/>
            <person name="Nelson D.R."/>
            <person name="Straney D."/>
            <person name="Napoli C.A."/>
            <person name="Barker B.M."/>
            <person name="Gribskov M."/>
            <person name="Rep M."/>
            <person name="Kroken S."/>
            <person name="Molnar I."/>
            <person name="Rensing C."/>
            <person name="Kennell J.C."/>
            <person name="Zamora J."/>
            <person name="Farman M.L."/>
            <person name="Selker E.U."/>
            <person name="Salamov A."/>
            <person name="Shapiro H."/>
            <person name="Pangilinan J."/>
            <person name="Lindquist E."/>
            <person name="Lamers C."/>
            <person name="Grigoriev I.V."/>
            <person name="Geiser D.M."/>
            <person name="Covert S.F."/>
            <person name="Temporini E."/>
            <person name="Vanetten H.D."/>
        </authorList>
    </citation>
    <scope>NUCLEOTIDE SEQUENCE [LARGE SCALE GENOMIC DNA]</scope>
    <source>
        <strain evidence="5">ATCC MYA-4622 / CBS 123669 / FGSC 9596 / NRRL 45880 / 77-13-4</strain>
    </source>
</reference>
<dbReference type="Proteomes" id="UP000005206">
    <property type="component" value="Chromosome 11"/>
</dbReference>
<dbReference type="AlphaFoldDB" id="C7ZES2"/>
<dbReference type="PANTHER" id="PTHR43329">
    <property type="entry name" value="EPOXIDE HYDROLASE"/>
    <property type="match status" value="1"/>
</dbReference>
<dbReference type="KEGG" id="nhe:NECHADRAFT_51532"/>
<dbReference type="OrthoDB" id="408373at2759"/>
<comment type="similarity">
    <text evidence="2">Belongs to the AB hydrolase superfamily. Epoxide hydrolase family.</text>
</comment>
<evidence type="ECO:0000256" key="2">
    <source>
        <dbReference type="ARBA" id="ARBA00038334"/>
    </source>
</evidence>
<organism evidence="4 5">
    <name type="scientific">Fusarium vanettenii (strain ATCC MYA-4622 / CBS 123669 / FGSC 9596 / NRRL 45880 / 77-13-4)</name>
    <name type="common">Fusarium solani subsp. pisi</name>
    <dbReference type="NCBI Taxonomy" id="660122"/>
    <lineage>
        <taxon>Eukaryota</taxon>
        <taxon>Fungi</taxon>
        <taxon>Dikarya</taxon>
        <taxon>Ascomycota</taxon>
        <taxon>Pezizomycotina</taxon>
        <taxon>Sordariomycetes</taxon>
        <taxon>Hypocreomycetidae</taxon>
        <taxon>Hypocreales</taxon>
        <taxon>Nectriaceae</taxon>
        <taxon>Fusarium</taxon>
        <taxon>Fusarium solani species complex</taxon>
        <taxon>Fusarium vanettenii</taxon>
    </lineage>
</organism>
<dbReference type="InterPro" id="IPR029058">
    <property type="entry name" value="AB_hydrolase_fold"/>
</dbReference>
<evidence type="ECO:0000313" key="5">
    <source>
        <dbReference type="Proteomes" id="UP000005206"/>
    </source>
</evidence>
<evidence type="ECO:0000313" key="4">
    <source>
        <dbReference type="EMBL" id="EEU37425.1"/>
    </source>
</evidence>
<dbReference type="STRING" id="660122.C7ZES2"/>
<evidence type="ECO:0000256" key="1">
    <source>
        <dbReference type="ARBA" id="ARBA00022801"/>
    </source>
</evidence>
<dbReference type="EMBL" id="GG698922">
    <property type="protein sequence ID" value="EEU37425.1"/>
    <property type="molecule type" value="Genomic_DNA"/>
</dbReference>
<dbReference type="InterPro" id="IPR000073">
    <property type="entry name" value="AB_hydrolase_1"/>
</dbReference>
<dbReference type="OMA" id="PWTLAKI"/>
<keyword evidence="1" id="KW-0378">Hydrolase</keyword>
<dbReference type="PRINTS" id="PR00412">
    <property type="entry name" value="EPOXHYDRLASE"/>
</dbReference>